<evidence type="ECO:0000313" key="2">
    <source>
        <dbReference type="Proteomes" id="UP000613512"/>
    </source>
</evidence>
<protein>
    <submittedName>
        <fullName evidence="1">Uncharacterized protein</fullName>
    </submittedName>
</protein>
<sequence length="68" mass="8014">MGLPKLVESIEYGLPRKDFEEALLKLSDMARISEQKLILKIDHTVQEKYERQLNKIEYLSEYLGTMKV</sequence>
<keyword evidence="2" id="KW-1185">Reference proteome</keyword>
<dbReference type="Proteomes" id="UP000613512">
    <property type="component" value="Unassembled WGS sequence"/>
</dbReference>
<gene>
    <name evidence="1" type="ORF">GCM10008025_01920</name>
</gene>
<reference evidence="1" key="1">
    <citation type="journal article" date="2014" name="Int. J. Syst. Evol. Microbiol.">
        <title>Complete genome sequence of Corynebacterium casei LMG S-19264T (=DSM 44701T), isolated from a smear-ripened cheese.</title>
        <authorList>
            <consortium name="US DOE Joint Genome Institute (JGI-PGF)"/>
            <person name="Walter F."/>
            <person name="Albersmeier A."/>
            <person name="Kalinowski J."/>
            <person name="Ruckert C."/>
        </authorList>
    </citation>
    <scope>NUCLEOTIDE SEQUENCE</scope>
    <source>
        <strain evidence="1">CGMCC 1.12408</strain>
    </source>
</reference>
<dbReference type="AlphaFoldDB" id="A0A916W2V8"/>
<dbReference type="EMBL" id="BMEY01000001">
    <property type="protein sequence ID" value="GGA61569.1"/>
    <property type="molecule type" value="Genomic_DNA"/>
</dbReference>
<accession>A0A916W2V8</accession>
<proteinExistence type="predicted"/>
<organism evidence="1 2">
    <name type="scientific">Ornithinibacillus halotolerans</name>
    <dbReference type="NCBI Taxonomy" id="1274357"/>
    <lineage>
        <taxon>Bacteria</taxon>
        <taxon>Bacillati</taxon>
        <taxon>Bacillota</taxon>
        <taxon>Bacilli</taxon>
        <taxon>Bacillales</taxon>
        <taxon>Bacillaceae</taxon>
        <taxon>Ornithinibacillus</taxon>
    </lineage>
</organism>
<dbReference type="RefSeq" id="WP_188382808.1">
    <property type="nucleotide sequence ID" value="NZ_BMEY01000001.1"/>
</dbReference>
<name>A0A916W2V8_9BACI</name>
<evidence type="ECO:0000313" key="1">
    <source>
        <dbReference type="EMBL" id="GGA61569.1"/>
    </source>
</evidence>
<comment type="caution">
    <text evidence="1">The sequence shown here is derived from an EMBL/GenBank/DDBJ whole genome shotgun (WGS) entry which is preliminary data.</text>
</comment>
<reference evidence="1" key="2">
    <citation type="submission" date="2020-09" db="EMBL/GenBank/DDBJ databases">
        <authorList>
            <person name="Sun Q."/>
            <person name="Zhou Y."/>
        </authorList>
    </citation>
    <scope>NUCLEOTIDE SEQUENCE</scope>
    <source>
        <strain evidence="1">CGMCC 1.12408</strain>
    </source>
</reference>